<proteinExistence type="predicted"/>
<gene>
    <name evidence="1" type="ORF">Tcan_17916</name>
</gene>
<dbReference type="Proteomes" id="UP000031036">
    <property type="component" value="Unassembled WGS sequence"/>
</dbReference>
<sequence length="67" mass="7278">MEHGAHQRDAAARNDPLSLIAQAASHTPQIRLKAYATAGSGAEITKKTMARSKPLAEFVVPDRLTYF</sequence>
<name>A0A0B2W292_TOXCA</name>
<comment type="caution">
    <text evidence="1">The sequence shown here is derived from an EMBL/GenBank/DDBJ whole genome shotgun (WGS) entry which is preliminary data.</text>
</comment>
<dbReference type="AlphaFoldDB" id="A0A0B2W292"/>
<accession>A0A0B2W292</accession>
<evidence type="ECO:0000313" key="2">
    <source>
        <dbReference type="Proteomes" id="UP000031036"/>
    </source>
</evidence>
<evidence type="ECO:0000313" key="1">
    <source>
        <dbReference type="EMBL" id="KHN87280.1"/>
    </source>
</evidence>
<dbReference type="EMBL" id="JPKZ01000441">
    <property type="protein sequence ID" value="KHN87280.1"/>
    <property type="molecule type" value="Genomic_DNA"/>
</dbReference>
<organism evidence="1 2">
    <name type="scientific">Toxocara canis</name>
    <name type="common">Canine roundworm</name>
    <dbReference type="NCBI Taxonomy" id="6265"/>
    <lineage>
        <taxon>Eukaryota</taxon>
        <taxon>Metazoa</taxon>
        <taxon>Ecdysozoa</taxon>
        <taxon>Nematoda</taxon>
        <taxon>Chromadorea</taxon>
        <taxon>Rhabditida</taxon>
        <taxon>Spirurina</taxon>
        <taxon>Ascaridomorpha</taxon>
        <taxon>Ascaridoidea</taxon>
        <taxon>Toxocaridae</taxon>
        <taxon>Toxocara</taxon>
    </lineage>
</organism>
<reference evidence="1 2" key="1">
    <citation type="submission" date="2014-11" db="EMBL/GenBank/DDBJ databases">
        <title>Genetic blueprint of the zoonotic pathogen Toxocara canis.</title>
        <authorList>
            <person name="Zhu X.-Q."/>
            <person name="Korhonen P.K."/>
            <person name="Cai H."/>
            <person name="Young N.D."/>
            <person name="Nejsum P."/>
            <person name="von Samson-Himmelstjerna G."/>
            <person name="Boag P.R."/>
            <person name="Tan P."/>
            <person name="Li Q."/>
            <person name="Min J."/>
            <person name="Yang Y."/>
            <person name="Wang X."/>
            <person name="Fang X."/>
            <person name="Hall R.S."/>
            <person name="Hofmann A."/>
            <person name="Sternberg P.W."/>
            <person name="Jex A.R."/>
            <person name="Gasser R.B."/>
        </authorList>
    </citation>
    <scope>NUCLEOTIDE SEQUENCE [LARGE SCALE GENOMIC DNA]</scope>
    <source>
        <strain evidence="1">PN_DK_2014</strain>
    </source>
</reference>
<protein>
    <submittedName>
        <fullName evidence="1">Uncharacterized protein</fullName>
    </submittedName>
</protein>
<keyword evidence="2" id="KW-1185">Reference proteome</keyword>